<protein>
    <submittedName>
        <fullName evidence="2">Uncharacterized protein</fullName>
    </submittedName>
</protein>
<keyword evidence="1" id="KW-1133">Transmembrane helix</keyword>
<dbReference type="AlphaFoldDB" id="A0A7W7KE59"/>
<accession>A0A7W7KE59</accession>
<evidence type="ECO:0000313" key="2">
    <source>
        <dbReference type="EMBL" id="MBB4860761.1"/>
    </source>
</evidence>
<keyword evidence="1" id="KW-0812">Transmembrane</keyword>
<dbReference type="Proteomes" id="UP000555448">
    <property type="component" value="Unassembled WGS sequence"/>
</dbReference>
<organism evidence="2 3">
    <name type="scientific">Novosphingobium chloroacetimidivorans</name>
    <dbReference type="NCBI Taxonomy" id="1428314"/>
    <lineage>
        <taxon>Bacteria</taxon>
        <taxon>Pseudomonadati</taxon>
        <taxon>Pseudomonadota</taxon>
        <taxon>Alphaproteobacteria</taxon>
        <taxon>Sphingomonadales</taxon>
        <taxon>Sphingomonadaceae</taxon>
        <taxon>Novosphingobium</taxon>
    </lineage>
</organism>
<sequence length="65" mass="7049">MKLGDREYVFVLAMLGLVLLVIGKVIFRVFGPGLSRLVQLLGFGAIVTSVLFASALALPYFGSFR</sequence>
<evidence type="ECO:0000256" key="1">
    <source>
        <dbReference type="SAM" id="Phobius"/>
    </source>
</evidence>
<dbReference type="RefSeq" id="WP_184250111.1">
    <property type="nucleotide sequence ID" value="NZ_JACHLR010000030.1"/>
</dbReference>
<reference evidence="2 3" key="1">
    <citation type="submission" date="2020-08" db="EMBL/GenBank/DDBJ databases">
        <title>Functional genomics of gut bacteria from endangered species of beetles.</title>
        <authorList>
            <person name="Carlos-Shanley C."/>
        </authorList>
    </citation>
    <scope>NUCLEOTIDE SEQUENCE [LARGE SCALE GENOMIC DNA]</scope>
    <source>
        <strain evidence="2 3">S00245</strain>
    </source>
</reference>
<evidence type="ECO:0000313" key="3">
    <source>
        <dbReference type="Proteomes" id="UP000555448"/>
    </source>
</evidence>
<feature type="transmembrane region" description="Helical" evidence="1">
    <location>
        <begin position="37"/>
        <end position="61"/>
    </location>
</feature>
<name>A0A7W7KE59_9SPHN</name>
<gene>
    <name evidence="2" type="ORF">HNO88_004106</name>
</gene>
<comment type="caution">
    <text evidence="2">The sequence shown here is derived from an EMBL/GenBank/DDBJ whole genome shotgun (WGS) entry which is preliminary data.</text>
</comment>
<keyword evidence="1" id="KW-0472">Membrane</keyword>
<dbReference type="EMBL" id="JACHLR010000030">
    <property type="protein sequence ID" value="MBB4860761.1"/>
    <property type="molecule type" value="Genomic_DNA"/>
</dbReference>
<proteinExistence type="predicted"/>
<feature type="transmembrane region" description="Helical" evidence="1">
    <location>
        <begin position="9"/>
        <end position="31"/>
    </location>
</feature>
<keyword evidence="3" id="KW-1185">Reference proteome</keyword>